<sequence>MRFRRHRREEGGGVFLSRRHLHEATSQASCLFLLLFSKPCLSSILLRADDADALLLFPRTAMLPALSPAVTAKGPDRRFYFSSSCRNHHEQRGGSALFPRAAIGTSCSQGSAVSAVAYRGCCYPFQHCYRRLQLLWPSSPSHAAALPPAGAAPGDRHSHPPSRRHPRVQGPGAGNYAKKANVCGEARAEGKVASHLPYLGVRTRAQTLALNLQESTPEATSSYLQLRNRRIEKHSYSPSSAWSRAVPKSRLNVCPGPSPSRQIGGNKVVAKRGQLSFGCRSDIETTPCSLIRNSEAIETRCSTTRSTYSTANRRQQLPITSSIPSASEVEMERLFAGPQQLQQRRFVEYTFLYALNFLHDSTSLDS</sequence>
<dbReference type="EMBL" id="JACMSC010000007">
    <property type="protein sequence ID" value="KAG6514216.1"/>
    <property type="molecule type" value="Genomic_DNA"/>
</dbReference>
<evidence type="ECO:0000256" key="1">
    <source>
        <dbReference type="SAM" id="MobiDB-lite"/>
    </source>
</evidence>
<accession>A0A8J5LDM0</accession>
<protein>
    <submittedName>
        <fullName evidence="2">Uncharacterized protein</fullName>
    </submittedName>
</protein>
<gene>
    <name evidence="2" type="ORF">ZIOFF_024561</name>
</gene>
<evidence type="ECO:0000313" key="2">
    <source>
        <dbReference type="EMBL" id="KAG6514216.1"/>
    </source>
</evidence>
<dbReference type="AlphaFoldDB" id="A0A8J5LDM0"/>
<feature type="region of interest" description="Disordered" evidence="1">
    <location>
        <begin position="145"/>
        <end position="176"/>
    </location>
</feature>
<reference evidence="2 3" key="1">
    <citation type="submission" date="2020-08" db="EMBL/GenBank/DDBJ databases">
        <title>Plant Genome Project.</title>
        <authorList>
            <person name="Zhang R.-G."/>
        </authorList>
    </citation>
    <scope>NUCLEOTIDE SEQUENCE [LARGE SCALE GENOMIC DNA]</scope>
    <source>
        <tissue evidence="2">Rhizome</tissue>
    </source>
</reference>
<comment type="caution">
    <text evidence="2">The sequence shown here is derived from an EMBL/GenBank/DDBJ whole genome shotgun (WGS) entry which is preliminary data.</text>
</comment>
<name>A0A8J5LDM0_ZINOF</name>
<keyword evidence="3" id="KW-1185">Reference proteome</keyword>
<dbReference type="Proteomes" id="UP000734854">
    <property type="component" value="Unassembled WGS sequence"/>
</dbReference>
<organism evidence="2 3">
    <name type="scientific">Zingiber officinale</name>
    <name type="common">Ginger</name>
    <name type="synonym">Amomum zingiber</name>
    <dbReference type="NCBI Taxonomy" id="94328"/>
    <lineage>
        <taxon>Eukaryota</taxon>
        <taxon>Viridiplantae</taxon>
        <taxon>Streptophyta</taxon>
        <taxon>Embryophyta</taxon>
        <taxon>Tracheophyta</taxon>
        <taxon>Spermatophyta</taxon>
        <taxon>Magnoliopsida</taxon>
        <taxon>Liliopsida</taxon>
        <taxon>Zingiberales</taxon>
        <taxon>Zingiberaceae</taxon>
        <taxon>Zingiber</taxon>
    </lineage>
</organism>
<dbReference type="PANTHER" id="PTHR46776">
    <property type="entry name" value="CYCLIN-DEPENDENT KINASE INHIBITOR 4-RELATED"/>
    <property type="match status" value="1"/>
</dbReference>
<proteinExistence type="predicted"/>
<evidence type="ECO:0000313" key="3">
    <source>
        <dbReference type="Proteomes" id="UP000734854"/>
    </source>
</evidence>
<dbReference type="GO" id="GO:0004861">
    <property type="term" value="F:cyclin-dependent protein serine/threonine kinase inhibitor activity"/>
    <property type="evidence" value="ECO:0007669"/>
    <property type="project" value="InterPro"/>
</dbReference>
<dbReference type="GO" id="GO:0051726">
    <property type="term" value="P:regulation of cell cycle"/>
    <property type="evidence" value="ECO:0007669"/>
    <property type="project" value="InterPro"/>
</dbReference>
<dbReference type="InterPro" id="IPR044275">
    <property type="entry name" value="KRP"/>
</dbReference>